<feature type="compositionally biased region" description="Low complexity" evidence="1">
    <location>
        <begin position="809"/>
        <end position="820"/>
    </location>
</feature>
<dbReference type="RefSeq" id="XP_072838763.1">
    <property type="nucleotide sequence ID" value="XM_072982662.1"/>
</dbReference>
<feature type="compositionally biased region" description="Basic and acidic residues" evidence="1">
    <location>
        <begin position="262"/>
        <end position="282"/>
    </location>
</feature>
<feature type="region of interest" description="Disordered" evidence="1">
    <location>
        <begin position="619"/>
        <end position="915"/>
    </location>
</feature>
<gene>
    <name evidence="4" type="primary">LOC140702541</name>
</gene>
<keyword evidence="2" id="KW-0472">Membrane</keyword>
<feature type="compositionally biased region" description="Acidic residues" evidence="1">
    <location>
        <begin position="781"/>
        <end position="790"/>
    </location>
</feature>
<feature type="compositionally biased region" description="Basic and acidic residues" evidence="1">
    <location>
        <begin position="741"/>
        <end position="757"/>
    </location>
</feature>
<evidence type="ECO:0000256" key="1">
    <source>
        <dbReference type="SAM" id="MobiDB-lite"/>
    </source>
</evidence>
<feature type="transmembrane region" description="Helical" evidence="2">
    <location>
        <begin position="122"/>
        <end position="143"/>
    </location>
</feature>
<sequence>MLSPKVLLSVEVEGTEGWCCFLVTPPRLTHKASPPPFHPGVAAGGASFQGNGIRATLSLARPCASLIRHQANGRWPGWLMTAQGSDQPSGTCRLGSKALQCNERLHPAIMSSSIMMLCYSSLFFYFASFILLCYISLFFYFAASTCTSGECLISGSDSYELPWERQWHTPEADEGTLDGWSQEEVSSHSSSSPSSCPYRLKGWGWHPSEGSFLAAGEGPSGTRPDSTDESEHHVPGASSKLHDCHLVEGKLEPPDVLLVPERPPERERRVPRRRDVPGRLPEEEAEPQVLPRFAQLNVCERSAYGTENGTVWSARSLEIQVVLPPAPVAKPSRPKRTFPNQKPARSALRNVLEEATPRASRKTRRATRPQQKRLVSSTCTPKDFHPEAFALQNMGKETRERLEHHVKKKKAQGLRGMPSVVIRSLRLFRALEYYCLQGAEATPRASPRTRQTPPPPQQKRLVSSTCTPEDFDPEAFALQNMDKETRERLEHHVKKKKAQGRRGIPSLVIRSLRLFRALEDYRRERGPKKPTPKLQLRPVQAVAPNHLDAPPSSPAKRLQRLPGNKASSLLHPVAPETAKKLALSHRAAFHGPRETDPDEHRRLRFHRQVKMADIKRGTCPAAVEDSARRCRAPSPSLPLLNPKHPRGKALPASPGQHLRRPSSQKPPRLPPPPEEPVEALEQPLELPGKDEAAEEGPPDEERGREEAGGHQLELAGTPRCTALLPSEEKDVEPPKPPLEPPTRDEAAAGPEDGRGGLEEASSLQLELVVLQGCRAPPPSEENVEAPEAEETQPQRDSSSSGVPSLALNAEGGAAAATPGAEGEERLPGTSALPPSSVQGTAEAGKKGGKRRQPERERSQPFRRGAPPPFARERAAATGGRKAGSRQERPQRGAPRPSSDQRRAKRGQTRARRKPGCVPWECLCPCLVWAKDKVKRAVKRLMARLRRRPRQEREGP</sequence>
<feature type="compositionally biased region" description="Basic residues" evidence="1">
    <location>
        <begin position="902"/>
        <end position="914"/>
    </location>
</feature>
<name>A0ABM5F039_9SAUR</name>
<feature type="compositionally biased region" description="Basic residues" evidence="1">
    <location>
        <begin position="359"/>
        <end position="371"/>
    </location>
</feature>
<feature type="compositionally biased region" description="Low complexity" evidence="1">
    <location>
        <begin position="441"/>
        <end position="451"/>
    </location>
</feature>
<feature type="compositionally biased region" description="Basic and acidic residues" evidence="1">
    <location>
        <begin position="225"/>
        <end position="242"/>
    </location>
</feature>
<evidence type="ECO:0000313" key="4">
    <source>
        <dbReference type="RefSeq" id="XP_072838763.1"/>
    </source>
</evidence>
<accession>A0ABM5F039</accession>
<feature type="region of interest" description="Disordered" evidence="1">
    <location>
        <begin position="256"/>
        <end position="285"/>
    </location>
</feature>
<feature type="region of interest" description="Disordered" evidence="1">
    <location>
        <begin position="214"/>
        <end position="242"/>
    </location>
</feature>
<proteinExistence type="predicted"/>
<feature type="region of interest" description="Disordered" evidence="1">
    <location>
        <begin position="172"/>
        <end position="195"/>
    </location>
</feature>
<protein>
    <submittedName>
        <fullName evidence="4">Uncharacterized protein</fullName>
    </submittedName>
</protein>
<feature type="region of interest" description="Disordered" evidence="1">
    <location>
        <begin position="354"/>
        <end position="379"/>
    </location>
</feature>
<reference evidence="4" key="1">
    <citation type="submission" date="2025-08" db="UniProtKB">
        <authorList>
            <consortium name="RefSeq"/>
        </authorList>
    </citation>
    <scope>IDENTIFICATION</scope>
</reference>
<feature type="compositionally biased region" description="Basic and acidic residues" evidence="1">
    <location>
        <begin position="699"/>
        <end position="708"/>
    </location>
</feature>
<keyword evidence="3" id="KW-1185">Reference proteome</keyword>
<dbReference type="Proteomes" id="UP001652642">
    <property type="component" value="Chromosome 13"/>
</dbReference>
<evidence type="ECO:0000256" key="2">
    <source>
        <dbReference type="SAM" id="Phobius"/>
    </source>
</evidence>
<keyword evidence="2" id="KW-0812">Transmembrane</keyword>
<dbReference type="GeneID" id="140702541"/>
<feature type="region of interest" description="Disordered" evidence="1">
    <location>
        <begin position="441"/>
        <end position="468"/>
    </location>
</feature>
<keyword evidence="2" id="KW-1133">Transmembrane helix</keyword>
<evidence type="ECO:0000313" key="3">
    <source>
        <dbReference type="Proteomes" id="UP001652642"/>
    </source>
</evidence>
<organism evidence="3 4">
    <name type="scientific">Pogona vitticeps</name>
    <name type="common">central bearded dragon</name>
    <dbReference type="NCBI Taxonomy" id="103695"/>
    <lineage>
        <taxon>Eukaryota</taxon>
        <taxon>Metazoa</taxon>
        <taxon>Chordata</taxon>
        <taxon>Craniata</taxon>
        <taxon>Vertebrata</taxon>
        <taxon>Euteleostomi</taxon>
        <taxon>Lepidosauria</taxon>
        <taxon>Squamata</taxon>
        <taxon>Bifurcata</taxon>
        <taxon>Unidentata</taxon>
        <taxon>Episquamata</taxon>
        <taxon>Toxicofera</taxon>
        <taxon>Iguania</taxon>
        <taxon>Acrodonta</taxon>
        <taxon>Agamidae</taxon>
        <taxon>Amphibolurinae</taxon>
        <taxon>Pogona</taxon>
    </lineage>
</organism>